<organism evidence="2 3">
    <name type="scientific">Microbacterium gilvum</name>
    <dbReference type="NCBI Taxonomy" id="1336204"/>
    <lineage>
        <taxon>Bacteria</taxon>
        <taxon>Bacillati</taxon>
        <taxon>Actinomycetota</taxon>
        <taxon>Actinomycetes</taxon>
        <taxon>Micrococcales</taxon>
        <taxon>Microbacteriaceae</taxon>
        <taxon>Microbacterium</taxon>
    </lineage>
</organism>
<dbReference type="Proteomes" id="UP001501645">
    <property type="component" value="Unassembled WGS sequence"/>
</dbReference>
<dbReference type="EMBL" id="BAABKO010000001">
    <property type="protein sequence ID" value="GAA4765468.1"/>
    <property type="molecule type" value="Genomic_DNA"/>
</dbReference>
<proteinExistence type="predicted"/>
<keyword evidence="1" id="KW-0812">Transmembrane</keyword>
<sequence length="318" mass="33062">MHADDDLAELIRAADPARTPADAGTRAHVVRDRIVAREGGAGRRRTRSLVLVAAAAAGVLAISLTTPWLGGGEGAHALTPPPLDYAPVSDSAVDVVAEATAELEDADVVVAEPVRAVDALGWYLDISYGEGDVVVAARAPERTSLVWEPDLSGRSTVIAARSTWDDDAVDAPEPGTVLSDIVFAPGEFTTPVVDPPAADAASLLAALADYGLPETYTAADLMTTAEGLLQQWTLSDTQEAVLLDLLADADDVVVEGEAADREGRPVIGLSAATPTHEVTWLVSRDTGRIVGAESALLDDLDTIPAGSIISYTLWGIES</sequence>
<keyword evidence="1" id="KW-1133">Transmembrane helix</keyword>
<keyword evidence="1" id="KW-0472">Membrane</keyword>
<comment type="caution">
    <text evidence="2">The sequence shown here is derived from an EMBL/GenBank/DDBJ whole genome shotgun (WGS) entry which is preliminary data.</text>
</comment>
<evidence type="ECO:0000313" key="2">
    <source>
        <dbReference type="EMBL" id="GAA4765468.1"/>
    </source>
</evidence>
<evidence type="ECO:0000256" key="1">
    <source>
        <dbReference type="SAM" id="Phobius"/>
    </source>
</evidence>
<keyword evidence="3" id="KW-1185">Reference proteome</keyword>
<reference evidence="3" key="1">
    <citation type="journal article" date="2019" name="Int. J. Syst. Evol. Microbiol.">
        <title>The Global Catalogue of Microorganisms (GCM) 10K type strain sequencing project: providing services to taxonomists for standard genome sequencing and annotation.</title>
        <authorList>
            <consortium name="The Broad Institute Genomics Platform"/>
            <consortium name="The Broad Institute Genome Sequencing Center for Infectious Disease"/>
            <person name="Wu L."/>
            <person name="Ma J."/>
        </authorList>
    </citation>
    <scope>NUCLEOTIDE SEQUENCE [LARGE SCALE GENOMIC DNA]</scope>
    <source>
        <strain evidence="3">JCM 18537</strain>
    </source>
</reference>
<dbReference type="RefSeq" id="WP_345435696.1">
    <property type="nucleotide sequence ID" value="NZ_BAABKO010000001.1"/>
</dbReference>
<accession>A0ABP8ZT52</accession>
<feature type="transmembrane region" description="Helical" evidence="1">
    <location>
        <begin position="49"/>
        <end position="70"/>
    </location>
</feature>
<name>A0ABP8ZT52_9MICO</name>
<evidence type="ECO:0008006" key="4">
    <source>
        <dbReference type="Google" id="ProtNLM"/>
    </source>
</evidence>
<protein>
    <recommendedName>
        <fullName evidence="4">CU044_5270 family protein</fullName>
    </recommendedName>
</protein>
<gene>
    <name evidence="2" type="ORF">GCM10023351_05480</name>
</gene>
<evidence type="ECO:0000313" key="3">
    <source>
        <dbReference type="Proteomes" id="UP001501645"/>
    </source>
</evidence>